<dbReference type="PANTHER" id="PTHR30250">
    <property type="entry name" value="PST FAMILY PREDICTED COLANIC ACID TRANSPORTER"/>
    <property type="match status" value="1"/>
</dbReference>
<feature type="transmembrane region" description="Helical" evidence="6">
    <location>
        <begin position="245"/>
        <end position="265"/>
    </location>
</feature>
<evidence type="ECO:0000313" key="8">
    <source>
        <dbReference type="Proteomes" id="UP000266693"/>
    </source>
</evidence>
<feature type="transmembrane region" description="Helical" evidence="6">
    <location>
        <begin position="421"/>
        <end position="439"/>
    </location>
</feature>
<feature type="transmembrane region" description="Helical" evidence="6">
    <location>
        <begin position="155"/>
        <end position="175"/>
    </location>
</feature>
<dbReference type="OrthoDB" id="9812647at2"/>
<protein>
    <submittedName>
        <fullName evidence="7">Flippase</fullName>
    </submittedName>
</protein>
<keyword evidence="3 6" id="KW-0812">Transmembrane</keyword>
<evidence type="ECO:0000256" key="4">
    <source>
        <dbReference type="ARBA" id="ARBA00022989"/>
    </source>
</evidence>
<name>A0A396RKR5_9SPHN</name>
<dbReference type="GO" id="GO:0005886">
    <property type="term" value="C:plasma membrane"/>
    <property type="evidence" value="ECO:0007669"/>
    <property type="project" value="UniProtKB-SubCell"/>
</dbReference>
<feature type="transmembrane region" description="Helical" evidence="6">
    <location>
        <begin position="12"/>
        <end position="31"/>
    </location>
</feature>
<evidence type="ECO:0000256" key="3">
    <source>
        <dbReference type="ARBA" id="ARBA00022692"/>
    </source>
</evidence>
<gene>
    <name evidence="7" type="ORF">D1610_14860</name>
</gene>
<reference evidence="7 8" key="1">
    <citation type="submission" date="2018-08" db="EMBL/GenBank/DDBJ databases">
        <title>The multiple taxonomic identification of Sphingomonas gilva.</title>
        <authorList>
            <person name="Zhu D."/>
            <person name="Zheng S."/>
        </authorList>
    </citation>
    <scope>NUCLEOTIDE SEQUENCE [LARGE SCALE GENOMIC DNA]</scope>
    <source>
        <strain evidence="7 8">ZDH117</strain>
    </source>
</reference>
<feature type="transmembrane region" description="Helical" evidence="6">
    <location>
        <begin position="126"/>
        <end position="143"/>
    </location>
</feature>
<dbReference type="CDD" id="cd13128">
    <property type="entry name" value="MATE_Wzx_like"/>
    <property type="match status" value="1"/>
</dbReference>
<proteinExistence type="predicted"/>
<dbReference type="PANTHER" id="PTHR30250:SF26">
    <property type="entry name" value="PSMA PROTEIN"/>
    <property type="match status" value="1"/>
</dbReference>
<feature type="transmembrane region" description="Helical" evidence="6">
    <location>
        <begin position="301"/>
        <end position="324"/>
    </location>
</feature>
<dbReference type="Pfam" id="PF13440">
    <property type="entry name" value="Polysacc_synt_3"/>
    <property type="match status" value="1"/>
</dbReference>
<sequence>MSIAKNTAYNLVGKVLPLFVSIVTVPAYLHVVGLERYGVLSIGWLLLGYLGFLELGMGPSLQQRIAMLRDGSASERSDIFWTALWLNCVAGIVGTIALYLGAHFYFDTLDKVSPEVKAEIADAIPWLSLAVGVGMLNSVSMGAMKGRERFLQANIVSSSSSIAMALLPLAVAYFIAPRLDLLIAASLVCRIAAAAVQFLQTRKAVPLGPPHRPSWARAGQLLRFGGWMSVTTILTPLAASFDRLLIGSWLGAAAVSLYTVPFNLVSRTKLLPDALSSAIFPRFASIPPDRRDALERNAIEVTLVLMTPFTLACIVMIGPFLRIWIGDELGARAEPIAHIILAGWWANAFARVSMSRVQGGGRPDIVTKLLLVELPFYFATLYFLMNELGIIGAALAWSARAAIDPLVLMQYNGQLIPLWRHLATTAILVILATGVGVLMPYEMPLRWLILAVLLLVGMVFGWRNAPDNLKAIAAKALARRTPSTKGSPPRVQ</sequence>
<dbReference type="AlphaFoldDB" id="A0A396RKR5"/>
<feature type="transmembrane region" description="Helical" evidence="6">
    <location>
        <begin position="336"/>
        <end position="353"/>
    </location>
</feature>
<keyword evidence="2" id="KW-1003">Cell membrane</keyword>
<dbReference type="InterPro" id="IPR050833">
    <property type="entry name" value="Poly_Biosynth_Transport"/>
</dbReference>
<keyword evidence="5 6" id="KW-0472">Membrane</keyword>
<dbReference type="RefSeq" id="WP_118864981.1">
    <property type="nucleotide sequence ID" value="NZ_QWLV01000008.1"/>
</dbReference>
<evidence type="ECO:0000256" key="2">
    <source>
        <dbReference type="ARBA" id="ARBA00022475"/>
    </source>
</evidence>
<feature type="transmembrane region" description="Helical" evidence="6">
    <location>
        <begin position="37"/>
        <end position="58"/>
    </location>
</feature>
<accession>A0A396RKR5</accession>
<feature type="transmembrane region" description="Helical" evidence="6">
    <location>
        <begin position="445"/>
        <end position="462"/>
    </location>
</feature>
<keyword evidence="8" id="KW-1185">Reference proteome</keyword>
<evidence type="ECO:0000313" key="7">
    <source>
        <dbReference type="EMBL" id="RHW16669.1"/>
    </source>
</evidence>
<dbReference type="Proteomes" id="UP000266693">
    <property type="component" value="Unassembled WGS sequence"/>
</dbReference>
<comment type="caution">
    <text evidence="7">The sequence shown here is derived from an EMBL/GenBank/DDBJ whole genome shotgun (WGS) entry which is preliminary data.</text>
</comment>
<evidence type="ECO:0000256" key="5">
    <source>
        <dbReference type="ARBA" id="ARBA00023136"/>
    </source>
</evidence>
<keyword evidence="4 6" id="KW-1133">Transmembrane helix</keyword>
<feature type="transmembrane region" description="Helical" evidence="6">
    <location>
        <begin position="79"/>
        <end position="106"/>
    </location>
</feature>
<evidence type="ECO:0000256" key="1">
    <source>
        <dbReference type="ARBA" id="ARBA00004651"/>
    </source>
</evidence>
<dbReference type="EMBL" id="QWLV01000008">
    <property type="protein sequence ID" value="RHW16669.1"/>
    <property type="molecule type" value="Genomic_DNA"/>
</dbReference>
<evidence type="ECO:0000256" key="6">
    <source>
        <dbReference type="SAM" id="Phobius"/>
    </source>
</evidence>
<organism evidence="7 8">
    <name type="scientific">Sphingomonas gilva</name>
    <dbReference type="NCBI Taxonomy" id="2305907"/>
    <lineage>
        <taxon>Bacteria</taxon>
        <taxon>Pseudomonadati</taxon>
        <taxon>Pseudomonadota</taxon>
        <taxon>Alphaproteobacteria</taxon>
        <taxon>Sphingomonadales</taxon>
        <taxon>Sphingomonadaceae</taxon>
        <taxon>Sphingomonas</taxon>
    </lineage>
</organism>
<comment type="subcellular location">
    <subcellularLocation>
        <location evidence="1">Cell membrane</location>
        <topology evidence="1">Multi-pass membrane protein</topology>
    </subcellularLocation>
</comment>